<keyword evidence="3 5" id="KW-1133">Transmembrane helix</keyword>
<evidence type="ECO:0000256" key="2">
    <source>
        <dbReference type="ARBA" id="ARBA00022692"/>
    </source>
</evidence>
<gene>
    <name evidence="7" type="ORF">BSTOLATCC_MIC59860</name>
</gene>
<keyword evidence="4 5" id="KW-0472">Membrane</keyword>
<dbReference type="Proteomes" id="UP001162131">
    <property type="component" value="Unassembled WGS sequence"/>
</dbReference>
<keyword evidence="8" id="KW-1185">Reference proteome</keyword>
<feature type="transmembrane region" description="Helical" evidence="5">
    <location>
        <begin position="125"/>
        <end position="147"/>
    </location>
</feature>
<dbReference type="EMBL" id="CAJZBQ010000057">
    <property type="protein sequence ID" value="CAG9334058.1"/>
    <property type="molecule type" value="Genomic_DNA"/>
</dbReference>
<accession>A0AAU9KA41</accession>
<dbReference type="InterPro" id="IPR017978">
    <property type="entry name" value="GPCR_3_C"/>
</dbReference>
<feature type="transmembrane region" description="Helical" evidence="5">
    <location>
        <begin position="6"/>
        <end position="24"/>
    </location>
</feature>
<dbReference type="InterPro" id="IPR036305">
    <property type="entry name" value="RGS_sf"/>
</dbReference>
<evidence type="ECO:0000313" key="8">
    <source>
        <dbReference type="Proteomes" id="UP001162131"/>
    </source>
</evidence>
<sequence>MLFYILSAILCAIYLAIWFLLLYRSKKPQIRSRSPTLLYISHLANLIEVILILPTATSLQDGEDSNKVDDNLWKLRQCGLVLAHYLVYLPYILRCFRLYYLFKLDNINDPNEAYKKNLNKIKRKWLLKWLFIGMIPVLILCIVLLAYNSAVHFLPIADEHDSGTQEAVAGGIYVLVCFIEQLVLIMMVFSIRNINDDFNMTSELIFVAVLWQITPMSSIFAQSDGGRWLVPTIFRDVAIMIRSSIIPIILTYTTSETNALTTLTLEMLDSLDLILQNDECFQKFYAFLVKEDRQSTVSRDIKFKGEDLLQFYIKCVICLHEQEQRHNYDELQSFFDKHGDFIVEEITDSFAINQNLDISTVIKAKNAAFNKLQLDYYPKFKDSTEYNILTKMVVEQQIYMSRATDTSLLCIGERSESDFKAYMEGLLNETRLK</sequence>
<dbReference type="AlphaFoldDB" id="A0AAU9KA41"/>
<proteinExistence type="predicted"/>
<dbReference type="SUPFAM" id="SSF48097">
    <property type="entry name" value="Regulator of G-protein signaling, RGS"/>
    <property type="match status" value="1"/>
</dbReference>
<feature type="transmembrane region" description="Helical" evidence="5">
    <location>
        <begin position="36"/>
        <end position="53"/>
    </location>
</feature>
<reference evidence="7" key="1">
    <citation type="submission" date="2021-09" db="EMBL/GenBank/DDBJ databases">
        <authorList>
            <consortium name="AG Swart"/>
            <person name="Singh M."/>
            <person name="Singh A."/>
            <person name="Seah K."/>
            <person name="Emmerich C."/>
        </authorList>
    </citation>
    <scope>NUCLEOTIDE SEQUENCE</scope>
    <source>
        <strain evidence="7">ATCC30299</strain>
    </source>
</reference>
<evidence type="ECO:0000259" key="6">
    <source>
        <dbReference type="Pfam" id="PF00003"/>
    </source>
</evidence>
<organism evidence="7 8">
    <name type="scientific">Blepharisma stoltei</name>
    <dbReference type="NCBI Taxonomy" id="1481888"/>
    <lineage>
        <taxon>Eukaryota</taxon>
        <taxon>Sar</taxon>
        <taxon>Alveolata</taxon>
        <taxon>Ciliophora</taxon>
        <taxon>Postciliodesmatophora</taxon>
        <taxon>Heterotrichea</taxon>
        <taxon>Heterotrichida</taxon>
        <taxon>Blepharismidae</taxon>
        <taxon>Blepharisma</taxon>
    </lineage>
</organism>
<evidence type="ECO:0000256" key="3">
    <source>
        <dbReference type="ARBA" id="ARBA00022989"/>
    </source>
</evidence>
<keyword evidence="2 5" id="KW-0812">Transmembrane</keyword>
<feature type="transmembrane region" description="Helical" evidence="5">
    <location>
        <begin position="73"/>
        <end position="93"/>
    </location>
</feature>
<feature type="domain" description="G-protein coupled receptors family 3 profile" evidence="6">
    <location>
        <begin position="2"/>
        <end position="219"/>
    </location>
</feature>
<dbReference type="GO" id="GO:0016020">
    <property type="term" value="C:membrane"/>
    <property type="evidence" value="ECO:0007669"/>
    <property type="project" value="UniProtKB-SubCell"/>
</dbReference>
<name>A0AAU9KA41_9CILI</name>
<evidence type="ECO:0000256" key="5">
    <source>
        <dbReference type="SAM" id="Phobius"/>
    </source>
</evidence>
<evidence type="ECO:0000256" key="1">
    <source>
        <dbReference type="ARBA" id="ARBA00004141"/>
    </source>
</evidence>
<feature type="transmembrane region" description="Helical" evidence="5">
    <location>
        <begin position="167"/>
        <end position="191"/>
    </location>
</feature>
<dbReference type="GO" id="GO:0004930">
    <property type="term" value="F:G protein-coupled receptor activity"/>
    <property type="evidence" value="ECO:0007669"/>
    <property type="project" value="InterPro"/>
</dbReference>
<evidence type="ECO:0000313" key="7">
    <source>
        <dbReference type="EMBL" id="CAG9334058.1"/>
    </source>
</evidence>
<dbReference type="Pfam" id="PF00003">
    <property type="entry name" value="7tm_3"/>
    <property type="match status" value="1"/>
</dbReference>
<evidence type="ECO:0000256" key="4">
    <source>
        <dbReference type="ARBA" id="ARBA00023136"/>
    </source>
</evidence>
<protein>
    <recommendedName>
        <fullName evidence="6">G-protein coupled receptors family 3 profile domain-containing protein</fullName>
    </recommendedName>
</protein>
<comment type="subcellular location">
    <subcellularLocation>
        <location evidence="1">Membrane</location>
        <topology evidence="1">Multi-pass membrane protein</topology>
    </subcellularLocation>
</comment>
<comment type="caution">
    <text evidence="7">The sequence shown here is derived from an EMBL/GenBank/DDBJ whole genome shotgun (WGS) entry which is preliminary data.</text>
</comment>